<dbReference type="PROSITE" id="PS50102">
    <property type="entry name" value="RRM"/>
    <property type="match status" value="2"/>
</dbReference>
<dbReference type="GO" id="GO:0003729">
    <property type="term" value="F:mRNA binding"/>
    <property type="evidence" value="ECO:0007669"/>
    <property type="project" value="TreeGrafter"/>
</dbReference>
<feature type="compositionally biased region" description="Low complexity" evidence="4">
    <location>
        <begin position="725"/>
        <end position="734"/>
    </location>
</feature>
<dbReference type="GO" id="GO:0006417">
    <property type="term" value="P:regulation of translation"/>
    <property type="evidence" value="ECO:0007669"/>
    <property type="project" value="TreeGrafter"/>
</dbReference>
<feature type="region of interest" description="Disordered" evidence="4">
    <location>
        <begin position="638"/>
        <end position="771"/>
    </location>
</feature>
<dbReference type="InterPro" id="IPR012677">
    <property type="entry name" value="Nucleotide-bd_a/b_plait_sf"/>
</dbReference>
<feature type="compositionally biased region" description="Low complexity" evidence="4">
    <location>
        <begin position="116"/>
        <end position="127"/>
    </location>
</feature>
<dbReference type="Gene3D" id="3.30.70.330">
    <property type="match status" value="2"/>
</dbReference>
<dbReference type="InterPro" id="IPR000504">
    <property type="entry name" value="RRM_dom"/>
</dbReference>
<feature type="compositionally biased region" description="Gly residues" evidence="4">
    <location>
        <begin position="713"/>
        <end position="724"/>
    </location>
</feature>
<name>A0AAD5WS43_9PEZI</name>
<protein>
    <submittedName>
        <fullName evidence="6">Heterogeneous nuclear ribonucleoprotein hrp1</fullName>
    </submittedName>
</protein>
<evidence type="ECO:0000256" key="1">
    <source>
        <dbReference type="ARBA" id="ARBA00022737"/>
    </source>
</evidence>
<dbReference type="InterPro" id="IPR034156">
    <property type="entry name" value="Hrp1_RRM1"/>
</dbReference>
<dbReference type="PANTHER" id="PTHR48032">
    <property type="entry name" value="RNA-BINDING PROTEIN MUSASHI HOMOLOG RBP6"/>
    <property type="match status" value="1"/>
</dbReference>
<gene>
    <name evidence="6" type="ORF">MKZ38_002945</name>
</gene>
<organism evidence="6 7">
    <name type="scientific">Zalerion maritima</name>
    <dbReference type="NCBI Taxonomy" id="339359"/>
    <lineage>
        <taxon>Eukaryota</taxon>
        <taxon>Fungi</taxon>
        <taxon>Dikarya</taxon>
        <taxon>Ascomycota</taxon>
        <taxon>Pezizomycotina</taxon>
        <taxon>Sordariomycetes</taxon>
        <taxon>Lulworthiomycetidae</taxon>
        <taxon>Lulworthiales</taxon>
        <taxon>Lulworthiaceae</taxon>
        <taxon>Zalerion</taxon>
    </lineage>
</organism>
<dbReference type="InterPro" id="IPR035979">
    <property type="entry name" value="RBD_domain_sf"/>
</dbReference>
<keyword evidence="6" id="KW-0687">Ribonucleoprotein</keyword>
<feature type="compositionally biased region" description="Acidic residues" evidence="4">
    <location>
        <begin position="1"/>
        <end position="20"/>
    </location>
</feature>
<feature type="compositionally biased region" description="Gly residues" evidence="4">
    <location>
        <begin position="642"/>
        <end position="659"/>
    </location>
</feature>
<dbReference type="SMART" id="SM00360">
    <property type="entry name" value="RRM"/>
    <property type="match status" value="2"/>
</dbReference>
<keyword evidence="1" id="KW-0677">Repeat</keyword>
<dbReference type="FunFam" id="3.30.70.330:FF:000466">
    <property type="entry name" value="Heterogeneous nuclear ribonucleoprotein HRP1"/>
    <property type="match status" value="1"/>
</dbReference>
<dbReference type="PANTHER" id="PTHR48032:SF6">
    <property type="entry name" value="RNA-BINDING (RRM_RBD_RNP MOTIFS) FAMILY PROTEIN"/>
    <property type="match status" value="1"/>
</dbReference>
<keyword evidence="7" id="KW-1185">Reference proteome</keyword>
<comment type="caution">
    <text evidence="6">The sequence shown here is derived from an EMBL/GenBank/DDBJ whole genome shotgun (WGS) entry which is preliminary data.</text>
</comment>
<feature type="domain" description="RRM" evidence="5">
    <location>
        <begin position="330"/>
        <end position="412"/>
    </location>
</feature>
<feature type="compositionally biased region" description="Gly residues" evidence="4">
    <location>
        <begin position="514"/>
        <end position="526"/>
    </location>
</feature>
<proteinExistence type="predicted"/>
<dbReference type="Pfam" id="PF00076">
    <property type="entry name" value="RRM_1"/>
    <property type="match status" value="2"/>
</dbReference>
<reference evidence="6" key="1">
    <citation type="submission" date="2022-07" db="EMBL/GenBank/DDBJ databases">
        <title>Draft genome sequence of Zalerion maritima ATCC 34329, a (micro)plastics degrading marine fungus.</title>
        <authorList>
            <person name="Paco A."/>
            <person name="Goncalves M.F.M."/>
            <person name="Rocha-Santos T.A.P."/>
            <person name="Alves A."/>
        </authorList>
    </citation>
    <scope>NUCLEOTIDE SEQUENCE</scope>
    <source>
        <strain evidence="6">ATCC 34329</strain>
    </source>
</reference>
<feature type="region of interest" description="Disordered" evidence="4">
    <location>
        <begin position="488"/>
        <end position="536"/>
    </location>
</feature>
<feature type="compositionally biased region" description="Polar residues" evidence="4">
    <location>
        <begin position="683"/>
        <end position="698"/>
    </location>
</feature>
<feature type="domain" description="RRM" evidence="5">
    <location>
        <begin position="414"/>
        <end position="490"/>
    </location>
</feature>
<evidence type="ECO:0000256" key="4">
    <source>
        <dbReference type="SAM" id="MobiDB-lite"/>
    </source>
</evidence>
<evidence type="ECO:0000256" key="3">
    <source>
        <dbReference type="PROSITE-ProRule" id="PRU00176"/>
    </source>
</evidence>
<dbReference type="GO" id="GO:1990904">
    <property type="term" value="C:ribonucleoprotein complex"/>
    <property type="evidence" value="ECO:0007669"/>
    <property type="project" value="UniProtKB-KW"/>
</dbReference>
<keyword evidence="2 3" id="KW-0694">RNA-binding</keyword>
<dbReference type="Proteomes" id="UP001201980">
    <property type="component" value="Unassembled WGS sequence"/>
</dbReference>
<evidence type="ECO:0000256" key="2">
    <source>
        <dbReference type="ARBA" id="ARBA00022884"/>
    </source>
</evidence>
<evidence type="ECO:0000313" key="7">
    <source>
        <dbReference type="Proteomes" id="UP001201980"/>
    </source>
</evidence>
<feature type="compositionally biased region" description="Low complexity" evidence="4">
    <location>
        <begin position="96"/>
        <end position="106"/>
    </location>
</feature>
<dbReference type="CDD" id="cd12330">
    <property type="entry name" value="RRM2_Hrp1p"/>
    <property type="match status" value="1"/>
</dbReference>
<feature type="compositionally biased region" description="Acidic residues" evidence="4">
    <location>
        <begin position="63"/>
        <end position="80"/>
    </location>
</feature>
<accession>A0AAD5WS43</accession>
<evidence type="ECO:0000259" key="5">
    <source>
        <dbReference type="PROSITE" id="PS50102"/>
    </source>
</evidence>
<dbReference type="FunFam" id="3.30.70.330:FF:000025">
    <property type="entry name" value="RNA-binding protein Musashi homolog 2 isoform X1"/>
    <property type="match status" value="1"/>
</dbReference>
<feature type="region of interest" description="Disordered" evidence="4">
    <location>
        <begin position="1"/>
        <end position="132"/>
    </location>
</feature>
<sequence length="771" mass="84675">MAEPENFDDEFFADLYDDNDAAPNAAAKPAPDEEPMNDAPDPSGADLSIDIQDHNGDGNMDAMNEDYDEEEEDDDDDDIDFNLGNTATHVPTIGVSAPQETPTPTSSAPPPPPPQSSSHQHGGQHKSSSSKEDGFVTAEFTLFSQVYLQEKTIGRRAMGKFELWIGLERKNWVKCLGGAGCNGNHTTPARGALVSIEQQQEADKAWSLGEPPESPQDERPRCYALAQAFLAQSPDTFMTDMRCCLMMDMNRRVRDLGPRMIRKQGMMTRGGGLAFGIGDVDGSGRRMPPVAGQGFKIIVAILQRFYRWHPSRRNSKPWTRLSRPIHFIHTKMFIGGLNWETTDQSLRDYFSQFGEVLECTVMRDSSSGRSRGFGFLTFKDPKTVNVVMVKEHHLDGKIIDPKRAIPRDEQEKTSKIFVGGVSQETTDQEFRDYFMQFGRVVDATLMMDKDTGRPRGFGFVTFESEAGVDACLSTSLAIHGKPIEVKKAQPRGNMREEEEASRRGGKFSKNKFVGGLGGGSSGGNDNNGGNDADMVAGPNGNTNGMTPQAMAQMFQRMQQMMSMQQQMMIGRGGGQPQIPGMPQMNPAMWQQMMQYQQQQQMMMARGGQGGGPNSPMMPGMNSPMNPAMMQQMQQAMQQQMMGGQGGGNQGAGQGQGGGRPAYNAYEQQMFEQQKYEQRRQRDQSTFVPSPGSGYSQPSWDGMYEEAPQQNMGHNGGNRGGGYRGGNRQNSNDPTNAPPANAPTGPKNAGKPGANLYRGGGRGGNRFHPYNR</sequence>
<dbReference type="CDD" id="cd12577">
    <property type="entry name" value="RRM1_Hrp1p"/>
    <property type="match status" value="1"/>
</dbReference>
<evidence type="ECO:0000313" key="6">
    <source>
        <dbReference type="EMBL" id="KAJ2899630.1"/>
    </source>
</evidence>
<dbReference type="EMBL" id="JAKWBI020000192">
    <property type="protein sequence ID" value="KAJ2899630.1"/>
    <property type="molecule type" value="Genomic_DNA"/>
</dbReference>
<dbReference type="AlphaFoldDB" id="A0AAD5WS43"/>
<feature type="compositionally biased region" description="Basic and acidic residues" evidence="4">
    <location>
        <begin position="673"/>
        <end position="682"/>
    </location>
</feature>
<dbReference type="SUPFAM" id="SSF54928">
    <property type="entry name" value="RNA-binding domain, RBD"/>
    <property type="match status" value="2"/>
</dbReference>